<accession>A0A068S1N0</accession>
<keyword evidence="2" id="KW-0812">Transmembrane</keyword>
<dbReference type="InterPro" id="IPR002528">
    <property type="entry name" value="MATE_fam"/>
</dbReference>
<feature type="transmembrane region" description="Helical" evidence="2">
    <location>
        <begin position="140"/>
        <end position="162"/>
    </location>
</feature>
<gene>
    <name evidence="3" type="ORF">LCOR_06994.1</name>
    <name evidence="4" type="ORF">LCOR_12105.1</name>
</gene>
<dbReference type="EMBL" id="CBTN010000172">
    <property type="protein sequence ID" value="CDH61327.1"/>
    <property type="molecule type" value="Genomic_DNA"/>
</dbReference>
<dbReference type="GO" id="GO:0042910">
    <property type="term" value="F:xenobiotic transmembrane transporter activity"/>
    <property type="evidence" value="ECO:0007669"/>
    <property type="project" value="InterPro"/>
</dbReference>
<dbReference type="GO" id="GO:0015297">
    <property type="term" value="F:antiporter activity"/>
    <property type="evidence" value="ECO:0007669"/>
    <property type="project" value="InterPro"/>
</dbReference>
<dbReference type="STRING" id="1263082.A0A068S1N0"/>
<reference evidence="3 5" key="1">
    <citation type="submission" date="2013-08" db="EMBL/GenBank/DDBJ databases">
        <title>Gene expansion shapes genome architecture in the human pathogen Lichtheimia corymbifera: an evolutionary genomics analysis in the ancient terrestrial Mucorales (Mucoromycotina).</title>
        <authorList>
            <person name="Schwartze V.U."/>
            <person name="Winter S."/>
            <person name="Shelest E."/>
            <person name="Marcet-Houben M."/>
            <person name="Horn F."/>
            <person name="Wehner S."/>
            <person name="Hoffmann K."/>
            <person name="Riege K."/>
            <person name="Sammeth M."/>
            <person name="Nowrousian M."/>
            <person name="Valiante V."/>
            <person name="Linde J."/>
            <person name="Jacobsen I.D."/>
            <person name="Marz M."/>
            <person name="Brakhage A.A."/>
            <person name="Gabaldon T."/>
            <person name="Bocker S."/>
            <person name="Voigt K."/>
        </authorList>
    </citation>
    <scope>NUCLEOTIDE SEQUENCE [LARGE SCALE GENOMIC DNA]</scope>
    <source>
        <strain evidence="3">FSU 9682</strain>
        <strain evidence="5">JMRC:FSU:9682</strain>
    </source>
</reference>
<protein>
    <submittedName>
        <fullName evidence="3">Mate efflux family protein</fullName>
    </submittedName>
</protein>
<comment type="caution">
    <text evidence="3">The sequence shown here is derived from an EMBL/GenBank/DDBJ whole genome shotgun (WGS) entry which is preliminary data.</text>
</comment>
<keyword evidence="2" id="KW-1133">Transmembrane helix</keyword>
<dbReference type="EMBL" id="CBTN010000033">
    <property type="protein sequence ID" value="CDH55895.1"/>
    <property type="molecule type" value="Genomic_DNA"/>
</dbReference>
<feature type="transmembrane region" description="Helical" evidence="2">
    <location>
        <begin position="93"/>
        <end position="119"/>
    </location>
</feature>
<dbReference type="AlphaFoldDB" id="A0A068S1N0"/>
<feature type="transmembrane region" description="Helical" evidence="2">
    <location>
        <begin position="265"/>
        <end position="287"/>
    </location>
</feature>
<feature type="transmembrane region" description="Helical" evidence="2">
    <location>
        <begin position="221"/>
        <end position="245"/>
    </location>
</feature>
<dbReference type="PANTHER" id="PTHR11206">
    <property type="entry name" value="MULTIDRUG RESISTANCE PROTEIN"/>
    <property type="match status" value="1"/>
</dbReference>
<proteinExistence type="inferred from homology"/>
<evidence type="ECO:0000313" key="5">
    <source>
        <dbReference type="Proteomes" id="UP000027586"/>
    </source>
</evidence>
<dbReference type="Pfam" id="PF01554">
    <property type="entry name" value="MatE"/>
    <property type="match status" value="2"/>
</dbReference>
<dbReference type="GO" id="GO:0016020">
    <property type="term" value="C:membrane"/>
    <property type="evidence" value="ECO:0007669"/>
    <property type="project" value="InterPro"/>
</dbReference>
<name>A0A068S1N0_9FUNG</name>
<comment type="similarity">
    <text evidence="1">Belongs to the multi antimicrobial extrusion (MATE) (TC 2.A.66.1) family.</text>
</comment>
<organism evidence="3 5">
    <name type="scientific">Lichtheimia corymbifera JMRC:FSU:9682</name>
    <dbReference type="NCBI Taxonomy" id="1263082"/>
    <lineage>
        <taxon>Eukaryota</taxon>
        <taxon>Fungi</taxon>
        <taxon>Fungi incertae sedis</taxon>
        <taxon>Mucoromycota</taxon>
        <taxon>Mucoromycotina</taxon>
        <taxon>Mucoromycetes</taxon>
        <taxon>Mucorales</taxon>
        <taxon>Lichtheimiaceae</taxon>
        <taxon>Lichtheimia</taxon>
    </lineage>
</organism>
<keyword evidence="5" id="KW-1185">Reference proteome</keyword>
<feature type="transmembrane region" description="Helical" evidence="2">
    <location>
        <begin position="347"/>
        <end position="370"/>
    </location>
</feature>
<feature type="transmembrane region" description="Helical" evidence="2">
    <location>
        <begin position="182"/>
        <end position="201"/>
    </location>
</feature>
<dbReference type="VEuPathDB" id="FungiDB:LCOR_06994.1"/>
<dbReference type="Proteomes" id="UP000027586">
    <property type="component" value="Unassembled WGS sequence"/>
</dbReference>
<dbReference type="VEuPathDB" id="FungiDB:LCOR_12105.1"/>
<sequence length="372" mass="40255">MCNEVQPLIQQQPCLTTVQPSYGASIIDDAEKEHSNPSSRTTSTLLSDWKKYISSEIQILARMSTPIMLTYTLQNSFEACVVLLFGRLGANELAASALGIMIASVTGWLVAIGGTTVLDTLGSQIWNAEGDTKEHQFDKLLQRSIVVLTIMFIPIAILWCITEPVLLSLGQHPLVSQLTQEFLRWLIPGVCYSGTPAYIAFEAMKKYFQVTKGNSHVSTLILCICLPCHLLVAYGLVLHFGFGVAGAASGNIINHALVNVYRDAAVWQIVSRAIPVILMLGTEYVAFDTMSLLAGTMGDKDLAAQSILTIADDVLSTIPLSLSIATSSRVAHWIGQGLPAHAYHASLASVIFAIGTGLILMIPRIIWISVLV</sequence>
<evidence type="ECO:0000256" key="2">
    <source>
        <dbReference type="SAM" id="Phobius"/>
    </source>
</evidence>
<dbReference type="OrthoDB" id="2126698at2759"/>
<evidence type="ECO:0000256" key="1">
    <source>
        <dbReference type="ARBA" id="ARBA00010199"/>
    </source>
</evidence>
<evidence type="ECO:0000313" key="3">
    <source>
        <dbReference type="EMBL" id="CDH55895.1"/>
    </source>
</evidence>
<evidence type="ECO:0000313" key="4">
    <source>
        <dbReference type="EMBL" id="CDH61327.1"/>
    </source>
</evidence>
<keyword evidence="2" id="KW-0472">Membrane</keyword>